<accession>A0ABM1T5I9</accession>
<name>A0ABM1T5I9_LIMPO</name>
<feature type="region of interest" description="Disordered" evidence="7">
    <location>
        <begin position="360"/>
        <end position="409"/>
    </location>
</feature>
<feature type="compositionally biased region" description="Polar residues" evidence="7">
    <location>
        <begin position="395"/>
        <end position="409"/>
    </location>
</feature>
<keyword evidence="8" id="KW-1185">Reference proteome</keyword>
<evidence type="ECO:0000256" key="3">
    <source>
        <dbReference type="ARBA" id="ARBA00022475"/>
    </source>
</evidence>
<evidence type="ECO:0000313" key="8">
    <source>
        <dbReference type="Proteomes" id="UP000694941"/>
    </source>
</evidence>
<evidence type="ECO:0000313" key="11">
    <source>
        <dbReference type="RefSeq" id="XP_022251142.1"/>
    </source>
</evidence>
<evidence type="ECO:0000256" key="6">
    <source>
        <dbReference type="ARBA" id="ARBA00034482"/>
    </source>
</evidence>
<evidence type="ECO:0000256" key="1">
    <source>
        <dbReference type="ARBA" id="ARBA00004236"/>
    </source>
</evidence>
<dbReference type="GeneID" id="106467292"/>
<dbReference type="RefSeq" id="XP_022251142.1">
    <property type="nucleotide sequence ID" value="XM_022395434.1"/>
</dbReference>
<dbReference type="Proteomes" id="UP000694941">
    <property type="component" value="Unplaced"/>
</dbReference>
<comment type="similarity">
    <text evidence="6">Belongs to the Hyccin family.</text>
</comment>
<dbReference type="RefSeq" id="XP_013783082.1">
    <property type="nucleotide sequence ID" value="XM_013927628.2"/>
</dbReference>
<proteinExistence type="inferred from homology"/>
<dbReference type="PANTHER" id="PTHR31220:SF1">
    <property type="entry name" value="GH21176P"/>
    <property type="match status" value="1"/>
</dbReference>
<organism evidence="8 13">
    <name type="scientific">Limulus polyphemus</name>
    <name type="common">Atlantic horseshoe crab</name>
    <dbReference type="NCBI Taxonomy" id="6850"/>
    <lineage>
        <taxon>Eukaryota</taxon>
        <taxon>Metazoa</taxon>
        <taxon>Ecdysozoa</taxon>
        <taxon>Arthropoda</taxon>
        <taxon>Chelicerata</taxon>
        <taxon>Merostomata</taxon>
        <taxon>Xiphosura</taxon>
        <taxon>Limulidae</taxon>
        <taxon>Limulus</taxon>
    </lineage>
</organism>
<evidence type="ECO:0000256" key="7">
    <source>
        <dbReference type="SAM" id="MobiDB-lite"/>
    </source>
</evidence>
<dbReference type="RefSeq" id="XP_022251144.1">
    <property type="nucleotide sequence ID" value="XM_022395436.1"/>
</dbReference>
<sequence>MTDLIVRDWIGEFQALSSSEVHSFAATIRENTELIQAVFTVLEEKKYHVEFLEQVCHQLFSFYRSREEELQRFTLQYIPTIIGIYLCAVARAERVSFHAVEVLLLGVYNLEVLNGEEEPVVQNFRLPSVSKPSIYHESISLPHSVLTEHALSKLEQGDKRTVSLGPIPAVEKITASNRLQIMTVLLKLYNYHISLMPRLSHFSICRMCSKLVKQGFQRLVISQRSSFGSEGGSFSTPHPRSSPRIPLSAGFLLELLHSVYFCIFPYSSMHEHFIDLVSEFNGIASFGIQALEDINFRAIHELFPEVIQVTNAIKNSLKVNPSGQPKDGPMGISVALSPSSNQSTLFKGAVTNASFRTRKLPDDIPLQSPQQEETPQSSIQHLASITEEQEESHFTKVSPSLTTKSQQDRISVSSKLPVLALLKDRAKAKKDKEAAIIDPNVTPSVKKEQDRKITGLNPSRSISHQNGFSDINSSSSYPSFSSDLNTFTLQNRLNMVKSEKDITAASGQKITAAVWNSKEVKSPPPSAQLDGVGSNGQVRHSQEINSRVNLSWEVDSECFKPYQTLV</sequence>
<evidence type="ECO:0000256" key="5">
    <source>
        <dbReference type="ARBA" id="ARBA00023136"/>
    </source>
</evidence>
<dbReference type="RefSeq" id="XP_013783083.1">
    <property type="nucleotide sequence ID" value="XM_013927629.2"/>
</dbReference>
<feature type="region of interest" description="Disordered" evidence="7">
    <location>
        <begin position="518"/>
        <end position="540"/>
    </location>
</feature>
<comment type="subcellular location">
    <subcellularLocation>
        <location evidence="1">Cell membrane</location>
    </subcellularLocation>
    <subcellularLocation>
        <location evidence="2">Cytoplasm</location>
        <location evidence="2">Cytosol</location>
    </subcellularLocation>
</comment>
<keyword evidence="4" id="KW-0963">Cytoplasm</keyword>
<keyword evidence="3" id="KW-1003">Cell membrane</keyword>
<feature type="region of interest" description="Disordered" evidence="7">
    <location>
        <begin position="429"/>
        <end position="470"/>
    </location>
</feature>
<dbReference type="InterPro" id="IPR018619">
    <property type="entry name" value="Hyccin"/>
</dbReference>
<reference evidence="9 10" key="1">
    <citation type="submission" date="2025-05" db="UniProtKB">
        <authorList>
            <consortium name="RefSeq"/>
        </authorList>
    </citation>
    <scope>IDENTIFICATION</scope>
    <source>
        <tissue evidence="9 10">Muscle</tissue>
    </source>
</reference>
<dbReference type="Pfam" id="PF09790">
    <property type="entry name" value="Hyccin"/>
    <property type="match status" value="1"/>
</dbReference>
<dbReference type="RefSeq" id="XP_022251145.1">
    <property type="nucleotide sequence ID" value="XM_022395437.1"/>
</dbReference>
<dbReference type="PANTHER" id="PTHR31220">
    <property type="entry name" value="HYCCIN RELATED"/>
    <property type="match status" value="1"/>
</dbReference>
<evidence type="ECO:0000313" key="13">
    <source>
        <dbReference type="RefSeq" id="XP_022251145.1"/>
    </source>
</evidence>
<evidence type="ECO:0000313" key="10">
    <source>
        <dbReference type="RefSeq" id="XP_013783083.1"/>
    </source>
</evidence>
<evidence type="ECO:0000256" key="4">
    <source>
        <dbReference type="ARBA" id="ARBA00022490"/>
    </source>
</evidence>
<protein>
    <submittedName>
        <fullName evidence="9 10">Hyccin-like isoform X1</fullName>
    </submittedName>
</protein>
<keyword evidence="5" id="KW-0472">Membrane</keyword>
<evidence type="ECO:0000313" key="9">
    <source>
        <dbReference type="RefSeq" id="XP_013783082.1"/>
    </source>
</evidence>
<evidence type="ECO:0000313" key="12">
    <source>
        <dbReference type="RefSeq" id="XP_022251144.1"/>
    </source>
</evidence>
<feature type="compositionally biased region" description="Polar residues" evidence="7">
    <location>
        <begin position="456"/>
        <end position="468"/>
    </location>
</feature>
<gene>
    <name evidence="9 10 11 12 13" type="primary">LOC106467292</name>
</gene>
<feature type="compositionally biased region" description="Low complexity" evidence="7">
    <location>
        <begin position="365"/>
        <end position="380"/>
    </location>
</feature>
<evidence type="ECO:0000256" key="2">
    <source>
        <dbReference type="ARBA" id="ARBA00004514"/>
    </source>
</evidence>